<dbReference type="GO" id="GO:0005634">
    <property type="term" value="C:nucleus"/>
    <property type="evidence" value="ECO:0007669"/>
    <property type="project" value="UniProtKB-SubCell"/>
</dbReference>
<dbReference type="Pfam" id="PF09811">
    <property type="entry name" value="Yae1_N"/>
    <property type="match status" value="1"/>
</dbReference>
<dbReference type="AlphaFoldDB" id="A0A1G4K809"/>
<keyword evidence="7" id="KW-0539">Nucleus</keyword>
<protein>
    <recommendedName>
        <fullName evidence="5">Protein YAE1</fullName>
    </recommendedName>
    <alternativeName>
        <fullName evidence="4">Protein yae1</fullName>
    </alternativeName>
</protein>
<organism evidence="9 10">
    <name type="scientific">Lachancea mirantina</name>
    <dbReference type="NCBI Taxonomy" id="1230905"/>
    <lineage>
        <taxon>Eukaryota</taxon>
        <taxon>Fungi</taxon>
        <taxon>Dikarya</taxon>
        <taxon>Ascomycota</taxon>
        <taxon>Saccharomycotina</taxon>
        <taxon>Saccharomycetes</taxon>
        <taxon>Saccharomycetales</taxon>
        <taxon>Saccharomycetaceae</taxon>
        <taxon>Lachancea</taxon>
    </lineage>
</organism>
<dbReference type="STRING" id="1230905.A0A1G4K809"/>
<evidence type="ECO:0000256" key="3">
    <source>
        <dbReference type="ARBA" id="ARBA00007096"/>
    </source>
</evidence>
<comment type="subcellular location">
    <subcellularLocation>
        <location evidence="2">Cytoplasm</location>
    </subcellularLocation>
    <subcellularLocation>
        <location evidence="1">Nucleus</location>
    </subcellularLocation>
</comment>
<accession>A0A1G4K809</accession>
<evidence type="ECO:0000313" key="10">
    <source>
        <dbReference type="Proteomes" id="UP000191024"/>
    </source>
</evidence>
<proteinExistence type="inferred from homology"/>
<evidence type="ECO:0000259" key="8">
    <source>
        <dbReference type="Pfam" id="PF09811"/>
    </source>
</evidence>
<dbReference type="PANTHER" id="PTHR18829:SF0">
    <property type="entry name" value="PROTEIN YAE1 HOMOLOG"/>
    <property type="match status" value="1"/>
</dbReference>
<feature type="domain" description="Essential protein Yae1 N-terminal" evidence="8">
    <location>
        <begin position="38"/>
        <end position="76"/>
    </location>
</feature>
<evidence type="ECO:0000256" key="2">
    <source>
        <dbReference type="ARBA" id="ARBA00004496"/>
    </source>
</evidence>
<evidence type="ECO:0000313" key="9">
    <source>
        <dbReference type="EMBL" id="SCV00131.1"/>
    </source>
</evidence>
<sequence length="146" mass="16611">MTSVNDIWTDDFYDDTSSHAQNESPEVKKLRYSHSKRGYLDGITSSKEENLQTGFNASFPEGSTLGIKVGYIIGTLHMLSVLYGEDDKSLLQKNEQAKRELGISKILSKSEFTENCELIASDSGEHRIIDKWLHTVDELKKRYFTN</sequence>
<gene>
    <name evidence="9" type="ORF">LAMI_0G03070G</name>
</gene>
<evidence type="ECO:0000256" key="6">
    <source>
        <dbReference type="ARBA" id="ARBA00022490"/>
    </source>
</evidence>
<dbReference type="PANTHER" id="PTHR18829">
    <property type="entry name" value="PROTEIN YAE1 HOMOLOG"/>
    <property type="match status" value="1"/>
</dbReference>
<keyword evidence="10" id="KW-1185">Reference proteome</keyword>
<dbReference type="GO" id="GO:0005737">
    <property type="term" value="C:cytoplasm"/>
    <property type="evidence" value="ECO:0007669"/>
    <property type="project" value="UniProtKB-SubCell"/>
</dbReference>
<evidence type="ECO:0000256" key="5">
    <source>
        <dbReference type="ARBA" id="ARBA00018400"/>
    </source>
</evidence>
<dbReference type="OrthoDB" id="20086at2759"/>
<evidence type="ECO:0000256" key="7">
    <source>
        <dbReference type="ARBA" id="ARBA00023242"/>
    </source>
</evidence>
<evidence type="ECO:0000256" key="4">
    <source>
        <dbReference type="ARBA" id="ARBA00017286"/>
    </source>
</evidence>
<comment type="similarity">
    <text evidence="3">Belongs to the YAE1 family.</text>
</comment>
<dbReference type="EMBL" id="LT598469">
    <property type="protein sequence ID" value="SCV00131.1"/>
    <property type="molecule type" value="Genomic_DNA"/>
</dbReference>
<dbReference type="Proteomes" id="UP000191024">
    <property type="component" value="Chromosome G"/>
</dbReference>
<keyword evidence="6" id="KW-0963">Cytoplasm</keyword>
<evidence type="ECO:0000256" key="1">
    <source>
        <dbReference type="ARBA" id="ARBA00004123"/>
    </source>
</evidence>
<dbReference type="InterPro" id="IPR019191">
    <property type="entry name" value="Essential_protein_Yae1_N"/>
</dbReference>
<reference evidence="9 10" key="1">
    <citation type="submission" date="2016-03" db="EMBL/GenBank/DDBJ databases">
        <authorList>
            <person name="Devillers H."/>
        </authorList>
    </citation>
    <scope>NUCLEOTIDE SEQUENCE [LARGE SCALE GENOMIC DNA]</scope>
    <source>
        <strain evidence="9">CBS 11717</strain>
    </source>
</reference>
<name>A0A1G4K809_9SACH</name>
<dbReference type="InterPro" id="IPR038881">
    <property type="entry name" value="Yae1-like"/>
</dbReference>